<evidence type="ECO:0000313" key="6">
    <source>
        <dbReference type="EMBL" id="RLN09849.1"/>
    </source>
</evidence>
<evidence type="ECO:0000256" key="1">
    <source>
        <dbReference type="ARBA" id="ARBA00022723"/>
    </source>
</evidence>
<dbReference type="AlphaFoldDB" id="A0A3L6RVL5"/>
<evidence type="ECO:0000256" key="3">
    <source>
        <dbReference type="SAM" id="MobiDB-lite"/>
    </source>
</evidence>
<dbReference type="GO" id="GO:0016787">
    <property type="term" value="F:hydrolase activity"/>
    <property type="evidence" value="ECO:0007669"/>
    <property type="project" value="UniProtKB-KW"/>
</dbReference>
<dbReference type="OrthoDB" id="1930494at2759"/>
<dbReference type="PANTHER" id="PTHR42648:SF28">
    <property type="entry name" value="TRANSPOSON-ENCODED PROTEIN WITH RIBONUCLEASE H-LIKE AND RETROVIRUS ZINC FINGER-LIKE DOMAINS"/>
    <property type="match status" value="1"/>
</dbReference>
<dbReference type="PANTHER" id="PTHR42648">
    <property type="entry name" value="TRANSPOSASE, PUTATIVE-RELATED"/>
    <property type="match status" value="1"/>
</dbReference>
<dbReference type="Pfam" id="PF25597">
    <property type="entry name" value="SH3_retrovirus"/>
    <property type="match status" value="1"/>
</dbReference>
<dbReference type="Proteomes" id="UP000275267">
    <property type="component" value="Unassembled WGS sequence"/>
</dbReference>
<comment type="caution">
    <text evidence="6">The sequence shown here is derived from an EMBL/GenBank/DDBJ whole genome shotgun (WGS) entry which is preliminary data.</text>
</comment>
<evidence type="ECO:0000259" key="4">
    <source>
        <dbReference type="Pfam" id="PF07727"/>
    </source>
</evidence>
<keyword evidence="2" id="KW-0378">Hydrolase</keyword>
<name>A0A3L6RVL5_PANMI</name>
<feature type="compositionally biased region" description="Low complexity" evidence="3">
    <location>
        <begin position="229"/>
        <end position="240"/>
    </location>
</feature>
<keyword evidence="7" id="KW-1185">Reference proteome</keyword>
<dbReference type="SUPFAM" id="SSF56672">
    <property type="entry name" value="DNA/RNA polymerases"/>
    <property type="match status" value="1"/>
</dbReference>
<sequence length="510" mass="55322">MPASYWAEPPATATYLLNRRPCSAVQNRVPYTILYHNAPDYTHLRVFGCLCYPNMTVTTPHKLAPRSTACFFLGYPSSHKGYRCLDLSSRRVIISHHVIFDESCFSFGSTSQGPPSSLDFLLIGQAAPVPPCTAAAAPPHAAAPSNSDVERLRRSTLADDIDDPAILLCGPALHVSAPAAARTGDHMVPAGAPAGPAAAVGSPAAAPPPLPVPGQVFQHVYNRRPRPAPALEPATTSAPAAPLPAQAPAPPPLPSPPPPPRRPVTWSQTGTLRKVHPMNLTAAHSTISPIPANYRSGLADPFWRVAKADEYKALIDDGTWRLVPHPLGANVVMGKWIFKHKFHSDGSLARHKARWVVRGFSQQHDIDYDETFSPVVKPATIHVVLSIAAARSWPIHQLDVKNAILRGHLEETVYCQQPPGFVDPATPDHVCLLQRSLYGLKQAPQAWYQRFTTFIRHLGFTASASDTSLFVYKEGDRVAYLLLYVDDISSPPPRRTCSSASPSDYTPSSP</sequence>
<feature type="domain" description="Retroviral polymerase SH3-like" evidence="5">
    <location>
        <begin position="49"/>
        <end position="110"/>
    </location>
</feature>
<evidence type="ECO:0000259" key="5">
    <source>
        <dbReference type="Pfam" id="PF25597"/>
    </source>
</evidence>
<dbReference type="InterPro" id="IPR043502">
    <property type="entry name" value="DNA/RNA_pol_sf"/>
</dbReference>
<organism evidence="6 7">
    <name type="scientific">Panicum miliaceum</name>
    <name type="common">Proso millet</name>
    <name type="synonym">Broomcorn millet</name>
    <dbReference type="NCBI Taxonomy" id="4540"/>
    <lineage>
        <taxon>Eukaryota</taxon>
        <taxon>Viridiplantae</taxon>
        <taxon>Streptophyta</taxon>
        <taxon>Embryophyta</taxon>
        <taxon>Tracheophyta</taxon>
        <taxon>Spermatophyta</taxon>
        <taxon>Magnoliopsida</taxon>
        <taxon>Liliopsida</taxon>
        <taxon>Poales</taxon>
        <taxon>Poaceae</taxon>
        <taxon>PACMAD clade</taxon>
        <taxon>Panicoideae</taxon>
        <taxon>Panicodae</taxon>
        <taxon>Paniceae</taxon>
        <taxon>Panicinae</taxon>
        <taxon>Panicum</taxon>
        <taxon>Panicum sect. Panicum</taxon>
    </lineage>
</organism>
<proteinExistence type="predicted"/>
<dbReference type="STRING" id="4540.A0A3L6RVL5"/>
<dbReference type="Pfam" id="PF07727">
    <property type="entry name" value="RVT_2"/>
    <property type="match status" value="1"/>
</dbReference>
<evidence type="ECO:0000313" key="7">
    <source>
        <dbReference type="Proteomes" id="UP000275267"/>
    </source>
</evidence>
<protein>
    <submittedName>
        <fullName evidence="6">Retrotransposon protein, putative, Ty1-copia subclass</fullName>
    </submittedName>
</protein>
<dbReference type="InterPro" id="IPR013103">
    <property type="entry name" value="RVT_2"/>
</dbReference>
<keyword evidence="1" id="KW-0479">Metal-binding</keyword>
<accession>A0A3L6RVL5</accession>
<feature type="compositionally biased region" description="Pro residues" evidence="3">
    <location>
        <begin position="241"/>
        <end position="262"/>
    </location>
</feature>
<feature type="region of interest" description="Disordered" evidence="3">
    <location>
        <begin position="226"/>
        <end position="267"/>
    </location>
</feature>
<dbReference type="InterPro" id="IPR057670">
    <property type="entry name" value="SH3_retrovirus"/>
</dbReference>
<feature type="region of interest" description="Disordered" evidence="3">
    <location>
        <begin position="491"/>
        <end position="510"/>
    </location>
</feature>
<feature type="domain" description="Reverse transcriptase Ty1/copia-type" evidence="4">
    <location>
        <begin position="319"/>
        <end position="488"/>
    </location>
</feature>
<feature type="compositionally biased region" description="Low complexity" evidence="3">
    <location>
        <begin position="498"/>
        <end position="510"/>
    </location>
</feature>
<dbReference type="InterPro" id="IPR039537">
    <property type="entry name" value="Retrotran_Ty1/copia-like"/>
</dbReference>
<dbReference type="EMBL" id="PQIB02000007">
    <property type="protein sequence ID" value="RLN09849.1"/>
    <property type="molecule type" value="Genomic_DNA"/>
</dbReference>
<reference evidence="7" key="1">
    <citation type="journal article" date="2019" name="Nat. Commun.">
        <title>The genome of broomcorn millet.</title>
        <authorList>
            <person name="Zou C."/>
            <person name="Miki D."/>
            <person name="Li D."/>
            <person name="Tang Q."/>
            <person name="Xiao L."/>
            <person name="Rajput S."/>
            <person name="Deng P."/>
            <person name="Jia W."/>
            <person name="Huang R."/>
            <person name="Zhang M."/>
            <person name="Sun Y."/>
            <person name="Hu J."/>
            <person name="Fu X."/>
            <person name="Schnable P.S."/>
            <person name="Li F."/>
            <person name="Zhang H."/>
            <person name="Feng B."/>
            <person name="Zhu X."/>
            <person name="Liu R."/>
            <person name="Schnable J.C."/>
            <person name="Zhu J.-K."/>
            <person name="Zhang H."/>
        </authorList>
    </citation>
    <scope>NUCLEOTIDE SEQUENCE [LARGE SCALE GENOMIC DNA]</scope>
</reference>
<evidence type="ECO:0000256" key="2">
    <source>
        <dbReference type="ARBA" id="ARBA00022801"/>
    </source>
</evidence>
<dbReference type="GO" id="GO:0046872">
    <property type="term" value="F:metal ion binding"/>
    <property type="evidence" value="ECO:0007669"/>
    <property type="project" value="UniProtKB-KW"/>
</dbReference>
<gene>
    <name evidence="6" type="ORF">C2845_PM11G13640</name>
</gene>